<reference evidence="1 2" key="1">
    <citation type="submission" date="2018-10" db="EMBL/GenBank/DDBJ databases">
        <title>Isolation from soil.</title>
        <authorList>
            <person name="Hu J."/>
        </authorList>
    </citation>
    <scope>NUCLEOTIDE SEQUENCE [LARGE SCALE GENOMIC DNA]</scope>
    <source>
        <strain evidence="1 2">NEAU-Ht49</strain>
    </source>
</reference>
<evidence type="ECO:0000313" key="2">
    <source>
        <dbReference type="Proteomes" id="UP000282674"/>
    </source>
</evidence>
<comment type="caution">
    <text evidence="1">The sequence shown here is derived from an EMBL/GenBank/DDBJ whole genome shotgun (WGS) entry which is preliminary data.</text>
</comment>
<dbReference type="EMBL" id="RFFG01000023">
    <property type="protein sequence ID" value="RMI43793.1"/>
    <property type="molecule type" value="Genomic_DNA"/>
</dbReference>
<gene>
    <name evidence="1" type="ORF">EBO15_15085</name>
</gene>
<organism evidence="1 2">
    <name type="scientific">Actinomadura harenae</name>
    <dbReference type="NCBI Taxonomy" id="2483351"/>
    <lineage>
        <taxon>Bacteria</taxon>
        <taxon>Bacillati</taxon>
        <taxon>Actinomycetota</taxon>
        <taxon>Actinomycetes</taxon>
        <taxon>Streptosporangiales</taxon>
        <taxon>Thermomonosporaceae</taxon>
        <taxon>Actinomadura</taxon>
    </lineage>
</organism>
<accession>A0A3M2M4P2</accession>
<protein>
    <submittedName>
        <fullName evidence="1">Uncharacterized protein</fullName>
    </submittedName>
</protein>
<dbReference type="Proteomes" id="UP000282674">
    <property type="component" value="Unassembled WGS sequence"/>
</dbReference>
<dbReference type="AlphaFoldDB" id="A0A3M2M4P2"/>
<sequence length="194" mass="21398">MATRQRPPLKSVIALAGALLLAAAVAAFVWWPQKHRPAVHPAAGVTFTGEGDSRLRQRVSDVIERLRQRDASGIAEFDVDLTTHRRSPDGEAGAQWLITHFATPLQGPVQAEIRQDENAGLDWYACISYGHDQRKLRLDFVTYGKKGVWPDPNGGDKYAFPVHVYNELAGRGPYPNKPMTGLFCNEGESLPPAQ</sequence>
<keyword evidence="2" id="KW-1185">Reference proteome</keyword>
<evidence type="ECO:0000313" key="1">
    <source>
        <dbReference type="EMBL" id="RMI43793.1"/>
    </source>
</evidence>
<proteinExistence type="predicted"/>
<name>A0A3M2M4P2_9ACTN</name>